<name>A0A660KRV2_9ROSI</name>
<dbReference type="PANTHER" id="PTHR31651:SF41">
    <property type="entry name" value="PROTEIN PIN-LIKES 3-LIKE ISOFORM X1"/>
    <property type="match status" value="1"/>
</dbReference>
<dbReference type="EMBL" id="CM017324">
    <property type="protein sequence ID" value="KAE8038501.1"/>
    <property type="molecule type" value="Genomic_DNA"/>
</dbReference>
<reference evidence="11 12" key="1">
    <citation type="submission" date="2019-06" db="EMBL/GenBank/DDBJ databases">
        <title>A chromosomal-level reference genome of Carpinus fangiana (Coryloideae, Betulaceae).</title>
        <authorList>
            <person name="Yang X."/>
            <person name="Wang Z."/>
            <person name="Zhang L."/>
            <person name="Hao G."/>
            <person name="Liu J."/>
            <person name="Yang Y."/>
        </authorList>
    </citation>
    <scope>NUCLEOTIDE SEQUENCE [LARGE SCALE GENOMIC DNA]</scope>
    <source>
        <strain evidence="11">Cfa_2016G</strain>
        <tissue evidence="11">Leaf</tissue>
    </source>
</reference>
<dbReference type="GO" id="GO:0080162">
    <property type="term" value="P:endoplasmic reticulum to cytosol auxin transport"/>
    <property type="evidence" value="ECO:0007669"/>
    <property type="project" value="InterPro"/>
</dbReference>
<feature type="transmembrane region" description="Helical" evidence="10">
    <location>
        <begin position="42"/>
        <end position="60"/>
    </location>
</feature>
<feature type="transmembrane region" description="Helical" evidence="10">
    <location>
        <begin position="147"/>
        <end position="165"/>
    </location>
</feature>
<accession>A0A660KRV2</accession>
<evidence type="ECO:0000256" key="2">
    <source>
        <dbReference type="ARBA" id="ARBA00022448"/>
    </source>
</evidence>
<dbReference type="AlphaFoldDB" id="A0A660KRV2"/>
<dbReference type="PANTHER" id="PTHR31651">
    <property type="match status" value="1"/>
</dbReference>
<comment type="function">
    <text evidence="8">Involved in cellular auxin homeostasis by regulating auxin metabolism. Regulates intracellular auxin accumulation at the endoplasmic reticulum and thus auxin availability for nuclear auxin signaling.</text>
</comment>
<dbReference type="GO" id="GO:0009734">
    <property type="term" value="P:auxin-activated signaling pathway"/>
    <property type="evidence" value="ECO:0007669"/>
    <property type="project" value="UniProtKB-KW"/>
</dbReference>
<feature type="transmembrane region" description="Helical" evidence="10">
    <location>
        <begin position="397"/>
        <end position="418"/>
    </location>
</feature>
<evidence type="ECO:0000313" key="11">
    <source>
        <dbReference type="EMBL" id="KAE8038501.1"/>
    </source>
</evidence>
<evidence type="ECO:0000256" key="6">
    <source>
        <dbReference type="ARBA" id="ARBA00023136"/>
    </source>
</evidence>
<keyword evidence="6 10" id="KW-0472">Membrane</keyword>
<dbReference type="InterPro" id="IPR045033">
    <property type="entry name" value="PILS1/3/4/5/7"/>
</dbReference>
<dbReference type="InterPro" id="IPR004776">
    <property type="entry name" value="Mem_transp_PIN-like"/>
</dbReference>
<evidence type="ECO:0000256" key="3">
    <source>
        <dbReference type="ARBA" id="ARBA00022692"/>
    </source>
</evidence>
<keyword evidence="7" id="KW-0927">Auxin signaling pathway</keyword>
<evidence type="ECO:0000256" key="1">
    <source>
        <dbReference type="ARBA" id="ARBA00004477"/>
    </source>
</evidence>
<dbReference type="GO" id="GO:0005789">
    <property type="term" value="C:endoplasmic reticulum membrane"/>
    <property type="evidence" value="ECO:0007669"/>
    <property type="project" value="UniProtKB-SubCell"/>
</dbReference>
<dbReference type="Pfam" id="PF03547">
    <property type="entry name" value="Mem_trans"/>
    <property type="match status" value="1"/>
</dbReference>
<feature type="transmembrane region" description="Helical" evidence="10">
    <location>
        <begin position="257"/>
        <end position="278"/>
    </location>
</feature>
<keyword evidence="5 10" id="KW-1133">Transmembrane helix</keyword>
<keyword evidence="4" id="KW-0256">Endoplasmic reticulum</keyword>
<keyword evidence="2" id="KW-0813">Transport</keyword>
<organism evidence="11 12">
    <name type="scientific">Carpinus fangiana</name>
    <dbReference type="NCBI Taxonomy" id="176857"/>
    <lineage>
        <taxon>Eukaryota</taxon>
        <taxon>Viridiplantae</taxon>
        <taxon>Streptophyta</taxon>
        <taxon>Embryophyta</taxon>
        <taxon>Tracheophyta</taxon>
        <taxon>Spermatophyta</taxon>
        <taxon>Magnoliopsida</taxon>
        <taxon>eudicotyledons</taxon>
        <taxon>Gunneridae</taxon>
        <taxon>Pentapetalae</taxon>
        <taxon>rosids</taxon>
        <taxon>fabids</taxon>
        <taxon>Fagales</taxon>
        <taxon>Betulaceae</taxon>
        <taxon>Carpinus</taxon>
    </lineage>
</organism>
<protein>
    <recommendedName>
        <fullName evidence="13">Auxin efflux carrier component</fullName>
    </recommendedName>
</protein>
<proteinExistence type="inferred from homology"/>
<evidence type="ECO:0008006" key="13">
    <source>
        <dbReference type="Google" id="ProtNLM"/>
    </source>
</evidence>
<evidence type="ECO:0000256" key="8">
    <source>
        <dbReference type="ARBA" id="ARBA00025100"/>
    </source>
</evidence>
<evidence type="ECO:0000256" key="4">
    <source>
        <dbReference type="ARBA" id="ARBA00022824"/>
    </source>
</evidence>
<feature type="transmembrane region" description="Helical" evidence="10">
    <location>
        <begin position="72"/>
        <end position="94"/>
    </location>
</feature>
<feature type="transmembrane region" description="Helical" evidence="10">
    <location>
        <begin position="106"/>
        <end position="127"/>
    </location>
</feature>
<sequence length="419" mass="45320">MGFLDLFIVALMPVLKILLITALGLLLGTERIDLLGANARQILNRIVFFVFSPSLIFSNLSDTITLDSLATLWFMLLNILLTFLIGTALAWILIKITRIPQHLQGLVIGCCSAGNLGNLPLIIIPAVCEEENSPFGDSSVCSTDGETYAALSMAVGAIYIWTYTYPIMRISASKKTEEIVIDGSSNGDNNSRETSHLYSEIDTEALLPSKGCPSSEEYMDQVEVPSTGSKEKAKVTLLEKTKLLLKMIIGHIDFQKLFAPSTIAAIFGFIIGLVSPIRKILIGDDAPLRAIYSSVSLIGDAAIPCMTLIIGANLLRGLRGSGVGPSIIFGIIAIRYIIMPLLGIVIVKAANHFGMVDSNSLFQFTLMLQYALPPAMNVGTISQLLETGQSECSVIMLWTYAVAAFALTLWSTIFMLVVA</sequence>
<evidence type="ECO:0000256" key="7">
    <source>
        <dbReference type="ARBA" id="ARBA00023294"/>
    </source>
</evidence>
<dbReference type="EMBL" id="CM017324">
    <property type="protein sequence ID" value="KAE8038502.1"/>
    <property type="molecule type" value="Genomic_DNA"/>
</dbReference>
<feature type="transmembrane region" description="Helical" evidence="10">
    <location>
        <begin position="290"/>
        <end position="315"/>
    </location>
</feature>
<dbReference type="Proteomes" id="UP000327013">
    <property type="component" value="Chromosome 4"/>
</dbReference>
<evidence type="ECO:0000313" key="12">
    <source>
        <dbReference type="Proteomes" id="UP000327013"/>
    </source>
</evidence>
<comment type="subcellular location">
    <subcellularLocation>
        <location evidence="1">Endoplasmic reticulum membrane</location>
        <topology evidence="1">Multi-pass membrane protein</topology>
    </subcellularLocation>
</comment>
<feature type="transmembrane region" description="Helical" evidence="10">
    <location>
        <begin position="6"/>
        <end position="30"/>
    </location>
</feature>
<feature type="transmembrane region" description="Helical" evidence="10">
    <location>
        <begin position="327"/>
        <end position="347"/>
    </location>
</feature>
<evidence type="ECO:0000256" key="5">
    <source>
        <dbReference type="ARBA" id="ARBA00022989"/>
    </source>
</evidence>
<keyword evidence="3 10" id="KW-0812">Transmembrane</keyword>
<dbReference type="OrthoDB" id="191139at2759"/>
<comment type="similarity">
    <text evidence="9">Belongs to the auxin efflux carrier (TC 2.A.69.2) family.</text>
</comment>
<evidence type="ECO:0000256" key="9">
    <source>
        <dbReference type="ARBA" id="ARBA00025752"/>
    </source>
</evidence>
<evidence type="ECO:0000256" key="10">
    <source>
        <dbReference type="SAM" id="Phobius"/>
    </source>
</evidence>
<keyword evidence="12" id="KW-1185">Reference proteome</keyword>
<gene>
    <name evidence="11" type="ORF">FH972_011005</name>
</gene>